<evidence type="ECO:0000259" key="2">
    <source>
        <dbReference type="Pfam" id="PF13436"/>
    </source>
</evidence>
<dbReference type="Proteomes" id="UP000029223">
    <property type="component" value="Unassembled WGS sequence"/>
</dbReference>
<feature type="chain" id="PRO_5046689863" description="Glycine-zipper-containing OmpA-like membrane domain-containing protein" evidence="1">
    <location>
        <begin position="20"/>
        <end position="132"/>
    </location>
</feature>
<reference evidence="4" key="1">
    <citation type="submission" date="2014-09" db="EMBL/GenBank/DDBJ databases">
        <title>Vibrio variabilis JCM 19239. (C206) whole genome shotgun sequence.</title>
        <authorList>
            <person name="Sawabe T."/>
            <person name="Meirelles P."/>
            <person name="Nakanishi M."/>
            <person name="Sayaka M."/>
            <person name="Hattori M."/>
            <person name="Ohkuma M."/>
        </authorList>
    </citation>
    <scope>NUCLEOTIDE SEQUENCE [LARGE SCALE GENOMIC DNA]</scope>
    <source>
        <strain evidence="4">JCM 19239</strain>
    </source>
</reference>
<evidence type="ECO:0000313" key="4">
    <source>
        <dbReference type="Proteomes" id="UP000029223"/>
    </source>
</evidence>
<proteinExistence type="predicted"/>
<keyword evidence="1" id="KW-0732">Signal</keyword>
<gene>
    <name evidence="3" type="ORF">JCM19239_6848</name>
</gene>
<dbReference type="EMBL" id="BBMS01000100">
    <property type="protein sequence ID" value="GAL30549.1"/>
    <property type="molecule type" value="Genomic_DNA"/>
</dbReference>
<protein>
    <recommendedName>
        <fullName evidence="2">Glycine-zipper-containing OmpA-like membrane domain-containing protein</fullName>
    </recommendedName>
</protein>
<evidence type="ECO:0000313" key="3">
    <source>
        <dbReference type="EMBL" id="GAL30549.1"/>
    </source>
</evidence>
<comment type="caution">
    <text evidence="3">The sequence shown here is derived from an EMBL/GenBank/DDBJ whole genome shotgun (WGS) entry which is preliminary data.</text>
</comment>
<accession>A0ABQ0JP85</accession>
<dbReference type="InterPro" id="IPR025693">
    <property type="entry name" value="Gly-zipper_OmpA-like_dom"/>
</dbReference>
<feature type="domain" description="Glycine-zipper-containing OmpA-like membrane" evidence="2">
    <location>
        <begin position="61"/>
        <end position="99"/>
    </location>
</feature>
<organism evidence="3 4">
    <name type="scientific">Vibrio variabilis</name>
    <dbReference type="NCBI Taxonomy" id="990271"/>
    <lineage>
        <taxon>Bacteria</taxon>
        <taxon>Pseudomonadati</taxon>
        <taxon>Pseudomonadota</taxon>
        <taxon>Gammaproteobacteria</taxon>
        <taxon>Vibrionales</taxon>
        <taxon>Vibrionaceae</taxon>
        <taxon>Vibrio</taxon>
    </lineage>
</organism>
<sequence length="132" mass="13808">MKKAIITATLVCLSATTSANIIIDTKNVDQEQYHADMYECQQYSENVESGQSSSLGSDMLGSTAKGAALGAAGGAISGRSGTKGAQVGAGIGLIGGALKHGAEKRHQAEEYQVQKDQVVRHCMQGRGYYVLN</sequence>
<name>A0ABQ0JP85_9VIBR</name>
<evidence type="ECO:0000256" key="1">
    <source>
        <dbReference type="SAM" id="SignalP"/>
    </source>
</evidence>
<dbReference type="Pfam" id="PF13436">
    <property type="entry name" value="Gly-zipper_OmpA"/>
    <property type="match status" value="1"/>
</dbReference>
<feature type="signal peptide" evidence="1">
    <location>
        <begin position="1"/>
        <end position="19"/>
    </location>
</feature>
<keyword evidence="4" id="KW-1185">Reference proteome</keyword>